<organism evidence="2 3">
    <name type="scientific">candidate division MSBL1 archaeon SCGC-AAA259J03</name>
    <dbReference type="NCBI Taxonomy" id="1698269"/>
    <lineage>
        <taxon>Archaea</taxon>
        <taxon>Methanobacteriati</taxon>
        <taxon>Methanobacteriota</taxon>
        <taxon>candidate division MSBL1</taxon>
    </lineage>
</organism>
<gene>
    <name evidence="2" type="ORF">AKJ39_02895</name>
</gene>
<dbReference type="AlphaFoldDB" id="A0A656YVW7"/>
<feature type="transmembrane region" description="Helical" evidence="1">
    <location>
        <begin position="12"/>
        <end position="32"/>
    </location>
</feature>
<reference evidence="2 3" key="1">
    <citation type="journal article" date="2016" name="Sci. Rep.">
        <title>Metabolic traits of an uncultured archaeal lineage -MSBL1- from brine pools of the Red Sea.</title>
        <authorList>
            <person name="Mwirichia R."/>
            <person name="Alam I."/>
            <person name="Rashid M."/>
            <person name="Vinu M."/>
            <person name="Ba-Alawi W."/>
            <person name="Anthony Kamau A."/>
            <person name="Kamanda Ngugi D."/>
            <person name="Goker M."/>
            <person name="Klenk H.P."/>
            <person name="Bajic V."/>
            <person name="Stingl U."/>
        </authorList>
    </citation>
    <scope>NUCLEOTIDE SEQUENCE [LARGE SCALE GENOMIC DNA]</scope>
    <source>
        <strain evidence="2">SCGC-AAA259J03</strain>
    </source>
</reference>
<keyword evidence="1" id="KW-0812">Transmembrane</keyword>
<keyword evidence="1" id="KW-1133">Transmembrane helix</keyword>
<keyword evidence="1" id="KW-0472">Membrane</keyword>
<feature type="transmembrane region" description="Helical" evidence="1">
    <location>
        <begin position="93"/>
        <end position="111"/>
    </location>
</feature>
<dbReference type="Proteomes" id="UP000070257">
    <property type="component" value="Unassembled WGS sequence"/>
</dbReference>
<evidence type="ECO:0000313" key="2">
    <source>
        <dbReference type="EMBL" id="KXA97889.1"/>
    </source>
</evidence>
<evidence type="ECO:0000256" key="1">
    <source>
        <dbReference type="SAM" id="Phobius"/>
    </source>
</evidence>
<feature type="transmembrane region" description="Helical" evidence="1">
    <location>
        <begin position="66"/>
        <end position="87"/>
    </location>
</feature>
<feature type="transmembrane region" description="Helical" evidence="1">
    <location>
        <begin position="38"/>
        <end position="54"/>
    </location>
</feature>
<proteinExistence type="predicted"/>
<name>A0A656YVW7_9EURY</name>
<protein>
    <submittedName>
        <fullName evidence="2">Uncharacterized protein</fullName>
    </submittedName>
</protein>
<dbReference type="EMBL" id="LHXT01000039">
    <property type="protein sequence ID" value="KXA97889.1"/>
    <property type="molecule type" value="Genomic_DNA"/>
</dbReference>
<evidence type="ECO:0000313" key="3">
    <source>
        <dbReference type="Proteomes" id="UP000070257"/>
    </source>
</evidence>
<accession>A0A656YVW7</accession>
<sequence>MMAEEWWDRKWLWALCALLPLLMALFIPRVSGVSQAETLIRTVPLSVAMVLVYYGRKSGSLTPYRLIAIAGGGGVGFLVGIFSLSALDICLPSSLDVILLSSTTVSGAVILDRVMTCRPFDPAN</sequence>
<comment type="caution">
    <text evidence="2">The sequence shown here is derived from an EMBL/GenBank/DDBJ whole genome shotgun (WGS) entry which is preliminary data.</text>
</comment>
<keyword evidence="3" id="KW-1185">Reference proteome</keyword>